<dbReference type="InterPro" id="IPR038352">
    <property type="entry name" value="Imelysin_sf"/>
</dbReference>
<gene>
    <name evidence="7" type="ORF">JOF29_001011</name>
</gene>
<feature type="chain" id="PRO_5045835805" evidence="4">
    <location>
        <begin position="26"/>
        <end position="379"/>
    </location>
</feature>
<dbReference type="InterPro" id="IPR053377">
    <property type="entry name" value="Iron_uptake_EfeM/EfeO"/>
</dbReference>
<dbReference type="NCBIfam" id="NF007697">
    <property type="entry name" value="PRK10378.1"/>
    <property type="match status" value="1"/>
</dbReference>
<dbReference type="Proteomes" id="UP000755585">
    <property type="component" value="Unassembled WGS sequence"/>
</dbReference>
<evidence type="ECO:0000256" key="3">
    <source>
        <dbReference type="ARBA" id="ARBA00022729"/>
    </source>
</evidence>
<keyword evidence="8" id="KW-1185">Reference proteome</keyword>
<accession>A0ABS4UE78</accession>
<sequence>MSASLGRKASIVGVVIGLAALSACAKNDPAAKDDGTGPVSVQATDSGCDLSRRDVKSGTSTFSISNGGSKITEFYVYADGDRVMGEVENIGPGLKRDLIVELPTGKYQAVCKPGMVGNGIRGDLTVTGNAPAQASEDALLKQATDSYQRYVNSQTVAFVEKTTEFVTAVKAGDVAKAKALFPVSRTYWERIEPVASSFGDLDPKIDARVNDVEPGTEWTGYHRIEQALWVGNTTKGVEKYADQLLFDVKTVVAKAKTVKLNPLQLANGAKSLLDEVATGKVTGEEDRYSHTDLWDFQANVEGSQAAIQALRPALQTRDAALVTQLDTQFKAVFAALDKYRVGDGFKPYTATEAEKKTLAAVVDGLAEPVSQVAGVIAKK</sequence>
<evidence type="ECO:0000256" key="1">
    <source>
        <dbReference type="ARBA" id="ARBA00004418"/>
    </source>
</evidence>
<protein>
    <submittedName>
        <fullName evidence="7">Iron uptake system component EfeO</fullName>
    </submittedName>
</protein>
<evidence type="ECO:0000313" key="7">
    <source>
        <dbReference type="EMBL" id="MBP2349928.1"/>
    </source>
</evidence>
<comment type="subcellular location">
    <subcellularLocation>
        <location evidence="1">Periplasm</location>
    </subcellularLocation>
</comment>
<organism evidence="7 8">
    <name type="scientific">Kribbella aluminosa</name>
    <dbReference type="NCBI Taxonomy" id="416017"/>
    <lineage>
        <taxon>Bacteria</taxon>
        <taxon>Bacillati</taxon>
        <taxon>Actinomycetota</taxon>
        <taxon>Actinomycetes</taxon>
        <taxon>Propionibacteriales</taxon>
        <taxon>Kribbellaceae</taxon>
        <taxon>Kribbella</taxon>
    </lineage>
</organism>
<dbReference type="InterPro" id="IPR018976">
    <property type="entry name" value="Imelysin-like"/>
</dbReference>
<dbReference type="RefSeq" id="WP_209693052.1">
    <property type="nucleotide sequence ID" value="NZ_BAAAVU010000016.1"/>
</dbReference>
<evidence type="ECO:0000256" key="4">
    <source>
        <dbReference type="SAM" id="SignalP"/>
    </source>
</evidence>
<feature type="domain" description="Imelysin-like" evidence="5">
    <location>
        <begin position="143"/>
        <end position="371"/>
    </location>
</feature>
<dbReference type="Pfam" id="PF13473">
    <property type="entry name" value="Cupredoxin_1"/>
    <property type="match status" value="1"/>
</dbReference>
<dbReference type="PANTHER" id="PTHR39192:SF1">
    <property type="entry name" value="IRON UPTAKE SYSTEM COMPONENT EFEO"/>
    <property type="match status" value="1"/>
</dbReference>
<evidence type="ECO:0000259" key="6">
    <source>
        <dbReference type="Pfam" id="PF13473"/>
    </source>
</evidence>
<feature type="domain" description="EfeO-type cupredoxin-like" evidence="6">
    <location>
        <begin position="18"/>
        <end position="126"/>
    </location>
</feature>
<dbReference type="InterPro" id="IPR034981">
    <property type="entry name" value="Imelysin-like_EfeO/Algp7"/>
</dbReference>
<evidence type="ECO:0000313" key="8">
    <source>
        <dbReference type="Proteomes" id="UP000755585"/>
    </source>
</evidence>
<dbReference type="PROSITE" id="PS51257">
    <property type="entry name" value="PROKAR_LIPOPROTEIN"/>
    <property type="match status" value="1"/>
</dbReference>
<dbReference type="PANTHER" id="PTHR39192">
    <property type="entry name" value="IRON UPTAKE SYSTEM COMPONENT EFEO"/>
    <property type="match status" value="1"/>
</dbReference>
<dbReference type="Pfam" id="PF09375">
    <property type="entry name" value="Peptidase_M75"/>
    <property type="match status" value="1"/>
</dbReference>
<dbReference type="InterPro" id="IPR050894">
    <property type="entry name" value="EfeM/EfeO_iron_uptake"/>
</dbReference>
<name>A0ABS4UE78_9ACTN</name>
<keyword evidence="3 4" id="KW-0732">Signal</keyword>
<dbReference type="NCBIfam" id="NF041757">
    <property type="entry name" value="EfeO"/>
    <property type="match status" value="1"/>
</dbReference>
<feature type="signal peptide" evidence="4">
    <location>
        <begin position="1"/>
        <end position="25"/>
    </location>
</feature>
<comment type="caution">
    <text evidence="7">The sequence shown here is derived from an EMBL/GenBank/DDBJ whole genome shotgun (WGS) entry which is preliminary data.</text>
</comment>
<comment type="similarity">
    <text evidence="2">Belongs to the EfeM/EfeO family.</text>
</comment>
<dbReference type="Gene3D" id="1.20.1420.20">
    <property type="entry name" value="M75 peptidase, HXXE motif"/>
    <property type="match status" value="1"/>
</dbReference>
<dbReference type="CDD" id="cd14656">
    <property type="entry name" value="Imelysin-like_EfeO"/>
    <property type="match status" value="1"/>
</dbReference>
<evidence type="ECO:0000259" key="5">
    <source>
        <dbReference type="Pfam" id="PF09375"/>
    </source>
</evidence>
<reference evidence="7 8" key="1">
    <citation type="submission" date="2021-03" db="EMBL/GenBank/DDBJ databases">
        <title>Sequencing the genomes of 1000 actinobacteria strains.</title>
        <authorList>
            <person name="Klenk H.-P."/>
        </authorList>
    </citation>
    <scope>NUCLEOTIDE SEQUENCE [LARGE SCALE GENOMIC DNA]</scope>
    <source>
        <strain evidence="7 8">DSM 18824</strain>
    </source>
</reference>
<evidence type="ECO:0000256" key="2">
    <source>
        <dbReference type="ARBA" id="ARBA00005989"/>
    </source>
</evidence>
<dbReference type="EMBL" id="JAGINT010000001">
    <property type="protein sequence ID" value="MBP2349928.1"/>
    <property type="molecule type" value="Genomic_DNA"/>
</dbReference>
<proteinExistence type="inferred from homology"/>
<dbReference type="InterPro" id="IPR028096">
    <property type="entry name" value="EfeO_Cupredoxin"/>
</dbReference>